<dbReference type="AlphaFoldDB" id="Q0RXJ7"/>
<dbReference type="SUPFAM" id="SSF56801">
    <property type="entry name" value="Acetyl-CoA synthetase-like"/>
    <property type="match status" value="1"/>
</dbReference>
<gene>
    <name evidence="3" type="ordered locus">RHA1_ro08945</name>
</gene>
<dbReference type="Pfam" id="PF00501">
    <property type="entry name" value="AMP-binding"/>
    <property type="match status" value="1"/>
</dbReference>
<dbReference type="CDD" id="cd05936">
    <property type="entry name" value="FC-FACS_FadD_like"/>
    <property type="match status" value="1"/>
</dbReference>
<proteinExistence type="predicted"/>
<dbReference type="InterPro" id="IPR042099">
    <property type="entry name" value="ANL_N_sf"/>
</dbReference>
<dbReference type="InterPro" id="IPR000873">
    <property type="entry name" value="AMP-dep_synth/lig_dom"/>
</dbReference>
<dbReference type="RefSeq" id="WP_011599666.1">
    <property type="nucleotide sequence ID" value="NC_008269.1"/>
</dbReference>
<feature type="domain" description="AMP-binding enzyme C-terminal" evidence="2">
    <location>
        <begin position="409"/>
        <end position="484"/>
    </location>
</feature>
<feature type="domain" description="AMP-dependent synthetase/ligase" evidence="1">
    <location>
        <begin position="8"/>
        <end position="359"/>
    </location>
</feature>
<dbReference type="EC" id="6.2.1.3" evidence="3"/>
<dbReference type="Proteomes" id="UP000008710">
    <property type="component" value="Plasmid pRHL1"/>
</dbReference>
<dbReference type="PROSITE" id="PS00455">
    <property type="entry name" value="AMP_BINDING"/>
    <property type="match status" value="1"/>
</dbReference>
<evidence type="ECO:0000259" key="1">
    <source>
        <dbReference type="Pfam" id="PF00501"/>
    </source>
</evidence>
<dbReference type="GO" id="GO:0004467">
    <property type="term" value="F:long-chain fatty acid-CoA ligase activity"/>
    <property type="evidence" value="ECO:0007669"/>
    <property type="project" value="UniProtKB-EC"/>
</dbReference>
<dbReference type="InterPro" id="IPR045851">
    <property type="entry name" value="AMP-bd_C_sf"/>
</dbReference>
<sequence>MNLAANLHRSARLHPDRTALSCGDRTISYTEFLQLSQRIAGVIRASGVRPDTTIGLVSSNVPAFPVVFYGALLAGCSVVPLSPQLTARELIYFFEDSDAQMVLAHSPDADAADAAARQIGLPLLRVTGDGLPESWVRDTQPIEEAVHRSGDDTAVILYTSGTTGQPKGAMLTHDNLNTNAWTMCETILESDQHDVMIICLPLFHVFGLSCGINAAVVAGAESALVPKFDSSVVADLIGSKGATLFAGVPTMYSAMLNDPGTHELSSLRVCLSGGAALPLEVLHGFERRYGATIYEGYGLSETSPAAVFNRPSIERREGSVGLAVRGTDVRIVDSQGVGVAHGVVGEIVIRGECVMAGYFGRPEATAEAIPDGWFRSGDLGRMDEDGYLYIVDRKKQMIIRGGYNVYPRQIEEVLYEHPAIREVAVIGLEHSRLGEEIGAAVVIREGFEFSQADVQEFCRERIAGFQRPRHIWEVRELPKNAVGKILHRSIRPPVGLTVE</sequence>
<dbReference type="Gene3D" id="3.40.50.12780">
    <property type="entry name" value="N-terminal domain of ligase-like"/>
    <property type="match status" value="1"/>
</dbReference>
<dbReference type="Gene3D" id="3.30.300.30">
    <property type="match status" value="1"/>
</dbReference>
<protein>
    <submittedName>
        <fullName evidence="3">Probable long-chain-fatty-acid--CoA ligase</fullName>
        <ecNumber evidence="3">6.2.1.3</ecNumber>
    </submittedName>
</protein>
<dbReference type="Pfam" id="PF13193">
    <property type="entry name" value="AMP-binding_C"/>
    <property type="match status" value="1"/>
</dbReference>
<keyword evidence="3" id="KW-0614">Plasmid</keyword>
<keyword evidence="3" id="KW-0436">Ligase</keyword>
<dbReference type="InterPro" id="IPR025110">
    <property type="entry name" value="AMP-bd_C"/>
</dbReference>
<accession>Q0RXJ7</accession>
<evidence type="ECO:0000259" key="2">
    <source>
        <dbReference type="Pfam" id="PF13193"/>
    </source>
</evidence>
<dbReference type="PATRIC" id="fig|101510.16.peg.8235"/>
<dbReference type="PANTHER" id="PTHR43767:SF12">
    <property type="entry name" value="AMP-DEPENDENT SYNTHETASE AND LIGASE"/>
    <property type="match status" value="1"/>
</dbReference>
<name>Q0RXJ7_RHOJR</name>
<dbReference type="EMBL" id="CP000432">
    <property type="protein sequence ID" value="ABG99989.1"/>
    <property type="molecule type" value="Genomic_DNA"/>
</dbReference>
<reference evidence="4" key="1">
    <citation type="journal article" date="2006" name="Proc. Natl. Acad. Sci. U.S.A.">
        <title>The complete genome of Rhodococcus sp. RHA1 provides insights into a catabolic powerhouse.</title>
        <authorList>
            <person name="McLeod M.P."/>
            <person name="Warren R.L."/>
            <person name="Hsiao W.W.L."/>
            <person name="Araki N."/>
            <person name="Myhre M."/>
            <person name="Fernandes C."/>
            <person name="Miyazawa D."/>
            <person name="Wong W."/>
            <person name="Lillquist A.L."/>
            <person name="Wang D."/>
            <person name="Dosanjh M."/>
            <person name="Hara H."/>
            <person name="Petrescu A."/>
            <person name="Morin R.D."/>
            <person name="Yang G."/>
            <person name="Stott J.M."/>
            <person name="Schein J.E."/>
            <person name="Shin H."/>
            <person name="Smailus D."/>
            <person name="Siddiqui A.S."/>
            <person name="Marra M.A."/>
            <person name="Jones S.J.M."/>
            <person name="Holt R."/>
            <person name="Brinkman F.S.L."/>
            <person name="Miyauchi K."/>
            <person name="Fukuda M."/>
            <person name="Davies J.E."/>
            <person name="Mohn W.W."/>
            <person name="Eltis L.D."/>
        </authorList>
    </citation>
    <scope>NUCLEOTIDE SEQUENCE [LARGE SCALE GENOMIC DNA]</scope>
    <source>
        <strain evidence="4">RHA1</strain>
    </source>
</reference>
<evidence type="ECO:0000313" key="4">
    <source>
        <dbReference type="Proteomes" id="UP000008710"/>
    </source>
</evidence>
<organism evidence="3 4">
    <name type="scientific">Rhodococcus jostii (strain RHA1)</name>
    <dbReference type="NCBI Taxonomy" id="101510"/>
    <lineage>
        <taxon>Bacteria</taxon>
        <taxon>Bacillati</taxon>
        <taxon>Actinomycetota</taxon>
        <taxon>Actinomycetes</taxon>
        <taxon>Mycobacteriales</taxon>
        <taxon>Nocardiaceae</taxon>
        <taxon>Rhodococcus</taxon>
    </lineage>
</organism>
<dbReference type="OrthoDB" id="9803968at2"/>
<dbReference type="KEGG" id="rha:RHA1_ro08945"/>
<dbReference type="InterPro" id="IPR050237">
    <property type="entry name" value="ATP-dep_AMP-bd_enzyme"/>
</dbReference>
<evidence type="ECO:0000313" key="3">
    <source>
        <dbReference type="EMBL" id="ABG99989.1"/>
    </source>
</evidence>
<dbReference type="PANTHER" id="PTHR43767">
    <property type="entry name" value="LONG-CHAIN-FATTY-ACID--COA LIGASE"/>
    <property type="match status" value="1"/>
</dbReference>
<geneLocation type="plasmid" evidence="3 4">
    <name>pRHL1</name>
</geneLocation>
<dbReference type="HOGENOM" id="CLU_000022_59_7_11"/>
<dbReference type="InterPro" id="IPR020845">
    <property type="entry name" value="AMP-binding_CS"/>
</dbReference>